<dbReference type="STRING" id="485916.Dtox_1393"/>
<proteinExistence type="predicted"/>
<dbReference type="Proteomes" id="UP000002217">
    <property type="component" value="Chromosome"/>
</dbReference>
<protein>
    <recommendedName>
        <fullName evidence="4">ATPase</fullName>
    </recommendedName>
</protein>
<accession>C8W6I0</accession>
<dbReference type="Gene3D" id="3.40.50.300">
    <property type="entry name" value="P-loop containing nucleotide triphosphate hydrolases"/>
    <property type="match status" value="1"/>
</dbReference>
<keyword evidence="3" id="KW-1185">Reference proteome</keyword>
<feature type="coiled-coil region" evidence="1">
    <location>
        <begin position="24"/>
        <end position="51"/>
    </location>
</feature>
<evidence type="ECO:0008006" key="4">
    <source>
        <dbReference type="Google" id="ProtNLM"/>
    </source>
</evidence>
<evidence type="ECO:0000256" key="1">
    <source>
        <dbReference type="SAM" id="Coils"/>
    </source>
</evidence>
<evidence type="ECO:0000313" key="2">
    <source>
        <dbReference type="EMBL" id="ACV62269.1"/>
    </source>
</evidence>
<dbReference type="AlphaFoldDB" id="C8W6I0"/>
<dbReference type="EMBL" id="CP001720">
    <property type="protein sequence ID" value="ACV62269.1"/>
    <property type="molecule type" value="Genomic_DNA"/>
</dbReference>
<dbReference type="eggNOG" id="COG0497">
    <property type="taxonomic scope" value="Bacteria"/>
</dbReference>
<dbReference type="SUPFAM" id="SSF52540">
    <property type="entry name" value="P-loop containing nucleoside triphosphate hydrolases"/>
    <property type="match status" value="1"/>
</dbReference>
<evidence type="ECO:0000313" key="3">
    <source>
        <dbReference type="Proteomes" id="UP000002217"/>
    </source>
</evidence>
<organism evidence="2 3">
    <name type="scientific">Desulfofarcimen acetoxidans (strain ATCC 49208 / DSM 771 / KCTC 5769 / VKM B-1644 / 5575)</name>
    <name type="common">Desulfotomaculum acetoxidans</name>
    <dbReference type="NCBI Taxonomy" id="485916"/>
    <lineage>
        <taxon>Bacteria</taxon>
        <taxon>Bacillati</taxon>
        <taxon>Bacillota</taxon>
        <taxon>Clostridia</taxon>
        <taxon>Eubacteriales</taxon>
        <taxon>Peptococcaceae</taxon>
        <taxon>Desulfofarcimen</taxon>
    </lineage>
</organism>
<gene>
    <name evidence="2" type="ordered locus">Dtox_1393</name>
</gene>
<dbReference type="KEGG" id="dae:Dtox_1393"/>
<name>C8W6I0_DESAS</name>
<dbReference type="HOGENOM" id="CLU_110610_0_0_9"/>
<reference evidence="2 3" key="1">
    <citation type="journal article" date="2009" name="Stand. Genomic Sci.">
        <title>Complete genome sequence of Desulfotomaculum acetoxidans type strain (5575).</title>
        <authorList>
            <person name="Spring S."/>
            <person name="Lapidus A."/>
            <person name="Schroder M."/>
            <person name="Gleim D."/>
            <person name="Sims D."/>
            <person name="Meincke L."/>
            <person name="Glavina Del Rio T."/>
            <person name="Tice H."/>
            <person name="Copeland A."/>
            <person name="Cheng J.F."/>
            <person name="Lucas S."/>
            <person name="Chen F."/>
            <person name="Nolan M."/>
            <person name="Bruce D."/>
            <person name="Goodwin L."/>
            <person name="Pitluck S."/>
            <person name="Ivanova N."/>
            <person name="Mavromatis K."/>
            <person name="Mikhailova N."/>
            <person name="Pati A."/>
            <person name="Chen A."/>
            <person name="Palaniappan K."/>
            <person name="Land M."/>
            <person name="Hauser L."/>
            <person name="Chang Y.J."/>
            <person name="Jeffries C.D."/>
            <person name="Chain P."/>
            <person name="Saunders E."/>
            <person name="Brettin T."/>
            <person name="Detter J.C."/>
            <person name="Goker M."/>
            <person name="Bristow J."/>
            <person name="Eisen J.A."/>
            <person name="Markowitz V."/>
            <person name="Hugenholtz P."/>
            <person name="Kyrpides N.C."/>
            <person name="Klenk H.P."/>
            <person name="Han C."/>
        </authorList>
    </citation>
    <scope>NUCLEOTIDE SEQUENCE [LARGE SCALE GENOMIC DNA]</scope>
    <source>
        <strain evidence="3">ATCC 49208 / DSM 771 / VKM B-1644</strain>
    </source>
</reference>
<sequence length="213" mass="23863">MGMKDLHGGIKELERYYTSKKTRMEVMLEEKAKLLAREKEIQNKIDLLQQVKLLLQESAGYARELARRQIEAMVTHALQFTFGPELSFKVELTERRGQPEADFYVVSNYGGFEVRNTPQDSRGGGVVDVISLALRISLLHAARPAVPGPLLMDEPGKHLSEQFAPNLARFLKVVSDTGRQVIMVTHNTHLTDAADAVYNVTLEDAKSLVTEIT</sequence>
<dbReference type="InterPro" id="IPR027417">
    <property type="entry name" value="P-loop_NTPase"/>
</dbReference>
<keyword evidence="1" id="KW-0175">Coiled coil</keyword>